<dbReference type="Proteomes" id="UP000054564">
    <property type="component" value="Unassembled WGS sequence"/>
</dbReference>
<dbReference type="AlphaFoldDB" id="A0A0L0W0Y9"/>
<name>A0A0L0W0Y9_9BASI</name>
<dbReference type="EMBL" id="AJIL01000009">
    <property type="protein sequence ID" value="KNF05198.1"/>
    <property type="molecule type" value="Genomic_DNA"/>
</dbReference>
<gene>
    <name evidence="1" type="ORF">PSTG_01823</name>
</gene>
<proteinExistence type="predicted"/>
<keyword evidence="2" id="KW-1185">Reference proteome</keyword>
<protein>
    <submittedName>
        <fullName evidence="1">Uncharacterized protein</fullName>
    </submittedName>
</protein>
<comment type="caution">
    <text evidence="1">The sequence shown here is derived from an EMBL/GenBank/DDBJ whole genome shotgun (WGS) entry which is preliminary data.</text>
</comment>
<reference evidence="2" key="1">
    <citation type="submission" date="2014-03" db="EMBL/GenBank/DDBJ databases">
        <title>The Genome Sequence of Puccinia striiformis f. sp. tritici PST-78.</title>
        <authorList>
            <consortium name="The Broad Institute Genome Sequencing Platform"/>
            <person name="Cuomo C."/>
            <person name="Hulbert S."/>
            <person name="Chen X."/>
            <person name="Walker B."/>
            <person name="Young S.K."/>
            <person name="Zeng Q."/>
            <person name="Gargeya S."/>
            <person name="Fitzgerald M."/>
            <person name="Haas B."/>
            <person name="Abouelleil A."/>
            <person name="Alvarado L."/>
            <person name="Arachchi H.M."/>
            <person name="Berlin A.M."/>
            <person name="Chapman S.B."/>
            <person name="Goldberg J."/>
            <person name="Griggs A."/>
            <person name="Gujja S."/>
            <person name="Hansen M."/>
            <person name="Howarth C."/>
            <person name="Imamovic A."/>
            <person name="Larimer J."/>
            <person name="McCowan C."/>
            <person name="Montmayeur A."/>
            <person name="Murphy C."/>
            <person name="Neiman D."/>
            <person name="Pearson M."/>
            <person name="Priest M."/>
            <person name="Roberts A."/>
            <person name="Saif S."/>
            <person name="Shea T."/>
            <person name="Sisk P."/>
            <person name="Sykes S."/>
            <person name="Wortman J."/>
            <person name="Nusbaum C."/>
            <person name="Birren B."/>
        </authorList>
    </citation>
    <scope>NUCLEOTIDE SEQUENCE [LARGE SCALE GENOMIC DNA]</scope>
    <source>
        <strain evidence="2">race PST-78</strain>
    </source>
</reference>
<sequence>MPDTCYLAAIDDLKISLVVGTNVLVAGIDWKSIGLNHSRLGLEKRSHANLAPTTGLERQELVLAALSASK</sequence>
<accession>A0A0L0W0Y9</accession>
<organism evidence="1 2">
    <name type="scientific">Puccinia striiformis f. sp. tritici PST-78</name>
    <dbReference type="NCBI Taxonomy" id="1165861"/>
    <lineage>
        <taxon>Eukaryota</taxon>
        <taxon>Fungi</taxon>
        <taxon>Dikarya</taxon>
        <taxon>Basidiomycota</taxon>
        <taxon>Pucciniomycotina</taxon>
        <taxon>Pucciniomycetes</taxon>
        <taxon>Pucciniales</taxon>
        <taxon>Pucciniaceae</taxon>
        <taxon>Puccinia</taxon>
    </lineage>
</organism>
<evidence type="ECO:0000313" key="1">
    <source>
        <dbReference type="EMBL" id="KNF05198.1"/>
    </source>
</evidence>
<evidence type="ECO:0000313" key="2">
    <source>
        <dbReference type="Proteomes" id="UP000054564"/>
    </source>
</evidence>